<dbReference type="PANTHER" id="PTHR31286:SF99">
    <property type="entry name" value="DUF4283 DOMAIN-CONTAINING PROTEIN"/>
    <property type="match status" value="1"/>
</dbReference>
<sequence>MMIDMVTTTTISEPPIRTPEIGEHTAANIPNHDPTTTGLFIGNIPLLNDPTVVDKFAEAFNNSSRKTLSYIPLESQNGEIVIRPLMDVIRDGLQRWKTMAVGYFLGKKLFFHHLNEIVRSIWPLVMEVIATVNGFYFFKFKIVVAMEEIIDGGPWLFQGHPIVLQQWEPKMALRKHKHSQVSA</sequence>
<name>A0AAW2T4J1_SESRA</name>
<evidence type="ECO:0000259" key="1">
    <source>
        <dbReference type="Pfam" id="PF14111"/>
    </source>
</evidence>
<reference evidence="2" key="1">
    <citation type="submission" date="2020-06" db="EMBL/GenBank/DDBJ databases">
        <authorList>
            <person name="Li T."/>
            <person name="Hu X."/>
            <person name="Zhang T."/>
            <person name="Song X."/>
            <person name="Zhang H."/>
            <person name="Dai N."/>
            <person name="Sheng W."/>
            <person name="Hou X."/>
            <person name="Wei L."/>
        </authorList>
    </citation>
    <scope>NUCLEOTIDE SEQUENCE</scope>
    <source>
        <strain evidence="2">G02</strain>
        <tissue evidence="2">Leaf</tissue>
    </source>
</reference>
<dbReference type="InterPro" id="IPR040256">
    <property type="entry name" value="At4g02000-like"/>
</dbReference>
<dbReference type="Pfam" id="PF14111">
    <property type="entry name" value="DUF4283"/>
    <property type="match status" value="1"/>
</dbReference>
<feature type="domain" description="DUF4283" evidence="1">
    <location>
        <begin position="94"/>
        <end position="172"/>
    </location>
</feature>
<dbReference type="AlphaFoldDB" id="A0AAW2T4J1"/>
<dbReference type="InterPro" id="IPR025558">
    <property type="entry name" value="DUF4283"/>
</dbReference>
<reference evidence="2" key="2">
    <citation type="journal article" date="2024" name="Plant">
        <title>Genomic evolution and insights into agronomic trait innovations of Sesamum species.</title>
        <authorList>
            <person name="Miao H."/>
            <person name="Wang L."/>
            <person name="Qu L."/>
            <person name="Liu H."/>
            <person name="Sun Y."/>
            <person name="Le M."/>
            <person name="Wang Q."/>
            <person name="Wei S."/>
            <person name="Zheng Y."/>
            <person name="Lin W."/>
            <person name="Duan Y."/>
            <person name="Cao H."/>
            <person name="Xiong S."/>
            <person name="Wang X."/>
            <person name="Wei L."/>
            <person name="Li C."/>
            <person name="Ma Q."/>
            <person name="Ju M."/>
            <person name="Zhao R."/>
            <person name="Li G."/>
            <person name="Mu C."/>
            <person name="Tian Q."/>
            <person name="Mei H."/>
            <person name="Zhang T."/>
            <person name="Gao T."/>
            <person name="Zhang H."/>
        </authorList>
    </citation>
    <scope>NUCLEOTIDE SEQUENCE</scope>
    <source>
        <strain evidence="2">G02</strain>
    </source>
</reference>
<proteinExistence type="predicted"/>
<protein>
    <recommendedName>
        <fullName evidence="1">DUF4283 domain-containing protein</fullName>
    </recommendedName>
</protein>
<dbReference type="PANTHER" id="PTHR31286">
    <property type="entry name" value="GLYCINE-RICH CELL WALL STRUCTURAL PROTEIN 1.8-LIKE"/>
    <property type="match status" value="1"/>
</dbReference>
<evidence type="ECO:0000313" key="2">
    <source>
        <dbReference type="EMBL" id="KAL0399801.1"/>
    </source>
</evidence>
<comment type="caution">
    <text evidence="2">The sequence shown here is derived from an EMBL/GenBank/DDBJ whole genome shotgun (WGS) entry which is preliminary data.</text>
</comment>
<dbReference type="EMBL" id="JACGWJ010000009">
    <property type="protein sequence ID" value="KAL0399801.1"/>
    <property type="molecule type" value="Genomic_DNA"/>
</dbReference>
<gene>
    <name evidence="2" type="ORF">Sradi_2323400</name>
</gene>
<accession>A0AAW2T4J1</accession>
<organism evidence="2">
    <name type="scientific">Sesamum radiatum</name>
    <name type="common">Black benniseed</name>
    <dbReference type="NCBI Taxonomy" id="300843"/>
    <lineage>
        <taxon>Eukaryota</taxon>
        <taxon>Viridiplantae</taxon>
        <taxon>Streptophyta</taxon>
        <taxon>Embryophyta</taxon>
        <taxon>Tracheophyta</taxon>
        <taxon>Spermatophyta</taxon>
        <taxon>Magnoliopsida</taxon>
        <taxon>eudicotyledons</taxon>
        <taxon>Gunneridae</taxon>
        <taxon>Pentapetalae</taxon>
        <taxon>asterids</taxon>
        <taxon>lamiids</taxon>
        <taxon>Lamiales</taxon>
        <taxon>Pedaliaceae</taxon>
        <taxon>Sesamum</taxon>
    </lineage>
</organism>